<dbReference type="Gene3D" id="2.170.130.10">
    <property type="entry name" value="TonB-dependent receptor, plug domain"/>
    <property type="match status" value="1"/>
</dbReference>
<dbReference type="InterPro" id="IPR037066">
    <property type="entry name" value="Plug_dom_sf"/>
</dbReference>
<accession>A0A7W9DZD0</accession>
<evidence type="ECO:0000259" key="2">
    <source>
        <dbReference type="Pfam" id="PF07715"/>
    </source>
</evidence>
<reference evidence="3 4" key="1">
    <citation type="submission" date="2020-08" db="EMBL/GenBank/DDBJ databases">
        <title>Genomic Encyclopedia of Type Strains, Phase IV (KMG-V): Genome sequencing to study the core and pangenomes of soil and plant-associated prokaryotes.</title>
        <authorList>
            <person name="Whitman W."/>
        </authorList>
    </citation>
    <scope>NUCLEOTIDE SEQUENCE [LARGE SCALE GENOMIC DNA]</scope>
    <source>
        <strain evidence="3 4">S3M1</strain>
    </source>
</reference>
<dbReference type="AlphaFoldDB" id="A0A7W9DZD0"/>
<evidence type="ECO:0000313" key="3">
    <source>
        <dbReference type="EMBL" id="MBB5636923.1"/>
    </source>
</evidence>
<dbReference type="SUPFAM" id="SSF56935">
    <property type="entry name" value="Porins"/>
    <property type="match status" value="1"/>
</dbReference>
<name>A0A7W9DZD0_9SPHI</name>
<dbReference type="RefSeq" id="WP_183882824.1">
    <property type="nucleotide sequence ID" value="NZ_JACHCE010000004.1"/>
</dbReference>
<evidence type="ECO:0000313" key="4">
    <source>
        <dbReference type="Proteomes" id="UP000537204"/>
    </source>
</evidence>
<organism evidence="3 4">
    <name type="scientific">Pedobacter cryoconitis</name>
    <dbReference type="NCBI Taxonomy" id="188932"/>
    <lineage>
        <taxon>Bacteria</taxon>
        <taxon>Pseudomonadati</taxon>
        <taxon>Bacteroidota</taxon>
        <taxon>Sphingobacteriia</taxon>
        <taxon>Sphingobacteriales</taxon>
        <taxon>Sphingobacteriaceae</taxon>
        <taxon>Pedobacter</taxon>
    </lineage>
</organism>
<dbReference type="GO" id="GO:0044718">
    <property type="term" value="P:siderophore transmembrane transport"/>
    <property type="evidence" value="ECO:0007669"/>
    <property type="project" value="TreeGrafter"/>
</dbReference>
<feature type="domain" description="TonB-dependent receptor plug" evidence="2">
    <location>
        <begin position="91"/>
        <end position="217"/>
    </location>
</feature>
<dbReference type="EMBL" id="JACHCE010000004">
    <property type="protein sequence ID" value="MBB5636923.1"/>
    <property type="molecule type" value="Genomic_DNA"/>
</dbReference>
<comment type="caution">
    <text evidence="3">The sequence shown here is derived from an EMBL/GenBank/DDBJ whole genome shotgun (WGS) entry which is preliminary data.</text>
</comment>
<sequence>MSRGDYFCVYSSKRPWVVFTFLLVFSGLPVLSQQKNPKPQKHKTVSTDTLKITPAELKKIQAALKRNQEEQKNEFELNEVVITASESKGLSSSSIIDHKAMQHLQPSSFADLLELLPGGRSKDPNLTSANLIRLREVGIADENYDISSLGTAFYIDGAPINTRANMQYTTGFDTKSDLNSKRNITGKGVDMRSLSTDQIEKVEVVRGIPSVQYGNLTSGLVKIERKQGISALEARFKADGFSKLFYVGKGFEIPEKKITLNAGIDYLNSVSDPRDRFENYKRLNASVRLHKLWESNSFNLSWNSSLDYGGSFDNQRTDPDAGYQLVDRYQSSNNRMAFNNNFTLKFNEVQLLKSIDIYSSLSLQRDKIDQTKWVQAGSAQILPITTEQGAHDAPYLTPQYTAHLLVDGKPVTGYLKAMANLGFKTGVVNHRILLGAEGNYSKNNGLGQVYNPLFPPSPGMTSRPRAYNDIPASEDLSFFAEDQLDFNIGRHEFKMAAGLRSMAMFNLPVNYKLNGQFNTDPRINAQWTLPKIDLGRKQLVIGFGGGFGWQTMFPVTEQLYPDYYYKDLVQLNYYHNNPAYRRANLMTYKILPVNKDLVAARNKKWELRTDISIDGNRLSLTYFQERLTSGFRKGSDFKSLAYQKYNTANIDPNLLTGPPALEAMEYENLKELIIYNIPVNGSALTKEGIEYQFTSRRIKHINTRITLNGAWFKSVYENSLPVYKWIKEDLIIDGKKAQYAGLYPDNDGFIRQQLNTNMIIDTYIPKIGFEFSTAIQCQWFSSKQNARKSGTPSHYIDVNGNQFPYTEADKKDKVLQWLNTEYSEGVFEKSSVPMNMNVNFKASRNFKDKIRVSMFVNRIFNYAPDYVVKGVKIRRSGFSSPYFGMELNFNI</sequence>
<dbReference type="Proteomes" id="UP000537204">
    <property type="component" value="Unassembled WGS sequence"/>
</dbReference>
<gene>
    <name evidence="3" type="ORF">HDE68_002836</name>
</gene>
<dbReference type="PANTHER" id="PTHR30069:SF29">
    <property type="entry name" value="HEMOGLOBIN AND HEMOGLOBIN-HAPTOGLOBIN-BINDING PROTEIN 1-RELATED"/>
    <property type="match status" value="1"/>
</dbReference>
<dbReference type="GO" id="GO:0015344">
    <property type="term" value="F:siderophore uptake transmembrane transporter activity"/>
    <property type="evidence" value="ECO:0007669"/>
    <property type="project" value="TreeGrafter"/>
</dbReference>
<proteinExistence type="predicted"/>
<protein>
    <recommendedName>
        <fullName evidence="2">TonB-dependent receptor plug domain-containing protein</fullName>
    </recommendedName>
</protein>
<keyword evidence="1" id="KW-0732">Signal</keyword>
<dbReference type="GO" id="GO:0009279">
    <property type="term" value="C:cell outer membrane"/>
    <property type="evidence" value="ECO:0007669"/>
    <property type="project" value="TreeGrafter"/>
</dbReference>
<dbReference type="InterPro" id="IPR012910">
    <property type="entry name" value="Plug_dom"/>
</dbReference>
<dbReference type="PANTHER" id="PTHR30069">
    <property type="entry name" value="TONB-DEPENDENT OUTER MEMBRANE RECEPTOR"/>
    <property type="match status" value="1"/>
</dbReference>
<dbReference type="InterPro" id="IPR039426">
    <property type="entry name" value="TonB-dep_rcpt-like"/>
</dbReference>
<evidence type="ECO:0000256" key="1">
    <source>
        <dbReference type="ARBA" id="ARBA00022729"/>
    </source>
</evidence>
<dbReference type="Pfam" id="PF07715">
    <property type="entry name" value="Plug"/>
    <property type="match status" value="1"/>
</dbReference>